<dbReference type="InterPro" id="IPR011990">
    <property type="entry name" value="TPR-like_helical_dom_sf"/>
</dbReference>
<dbReference type="Pfam" id="PF09986">
    <property type="entry name" value="DUF2225"/>
    <property type="match status" value="1"/>
</dbReference>
<accession>A0A198A2X3</accession>
<dbReference type="EMBL" id="LYPB01000083">
    <property type="protein sequence ID" value="OAS15353.1"/>
    <property type="molecule type" value="Genomic_DNA"/>
</dbReference>
<sequence>MVEPLYEISVTCTYCTNTFKTKKVRPSFKKASRTDADFCLYYKDINPDFYVVRICPFCGYAHTENFSDRWTPGERAMFHEKVAQNWSMRDYCRERTWEDSIQCFKLALLSAQIKNEKSRVVAGLLHHLAWHYRDKGDWEQEERFLAFALDAYVNVFETEGMDLNNAKLMYLLGELNRRLKRFQEAVKWFSRVINDRKIMDAGMIRASREQWVTTREDMLAMRLELPDEMKQAT</sequence>
<evidence type="ECO:0000313" key="2">
    <source>
        <dbReference type="Proteomes" id="UP000078454"/>
    </source>
</evidence>
<evidence type="ECO:0008006" key="3">
    <source>
        <dbReference type="Google" id="ProtNLM"/>
    </source>
</evidence>
<dbReference type="Gene3D" id="1.25.40.10">
    <property type="entry name" value="Tetratricopeptide repeat domain"/>
    <property type="match status" value="1"/>
</dbReference>
<name>A0A198A2X3_9BACL</name>
<dbReference type="RefSeq" id="WP_068668186.1">
    <property type="nucleotide sequence ID" value="NZ_LYPB01000083.1"/>
</dbReference>
<proteinExistence type="predicted"/>
<dbReference type="InterPro" id="IPR018708">
    <property type="entry name" value="DUF2225"/>
</dbReference>
<dbReference type="OrthoDB" id="9780343at2"/>
<protein>
    <recommendedName>
        <fullName evidence="3">DUF2225 domain-containing protein</fullName>
    </recommendedName>
</protein>
<dbReference type="Proteomes" id="UP000078454">
    <property type="component" value="Unassembled WGS sequence"/>
</dbReference>
<keyword evidence="2" id="KW-1185">Reference proteome</keyword>
<gene>
    <name evidence="1" type="ORF">A8708_04145</name>
</gene>
<dbReference type="AlphaFoldDB" id="A0A198A2X3"/>
<dbReference type="STRING" id="1850517.A8708_04145"/>
<organism evidence="1 2">
    <name type="scientific">Paenibacillus oryzisoli</name>
    <dbReference type="NCBI Taxonomy" id="1850517"/>
    <lineage>
        <taxon>Bacteria</taxon>
        <taxon>Bacillati</taxon>
        <taxon>Bacillota</taxon>
        <taxon>Bacilli</taxon>
        <taxon>Bacillales</taxon>
        <taxon>Paenibacillaceae</taxon>
        <taxon>Paenibacillus</taxon>
    </lineage>
</organism>
<reference evidence="1 2" key="1">
    <citation type="submission" date="2016-05" db="EMBL/GenBank/DDBJ databases">
        <title>Paenibacillus sp. 1ZS3-15 nov., isolated from the rhizosphere soil.</title>
        <authorList>
            <person name="Zhang X.X."/>
            <person name="Zhang J."/>
        </authorList>
    </citation>
    <scope>NUCLEOTIDE SEQUENCE [LARGE SCALE GENOMIC DNA]</scope>
    <source>
        <strain evidence="1 2">1ZS3-15</strain>
    </source>
</reference>
<dbReference type="SUPFAM" id="SSF48452">
    <property type="entry name" value="TPR-like"/>
    <property type="match status" value="1"/>
</dbReference>
<evidence type="ECO:0000313" key="1">
    <source>
        <dbReference type="EMBL" id="OAS15353.1"/>
    </source>
</evidence>
<comment type="caution">
    <text evidence="1">The sequence shown here is derived from an EMBL/GenBank/DDBJ whole genome shotgun (WGS) entry which is preliminary data.</text>
</comment>